<feature type="transmembrane region" description="Helical" evidence="1">
    <location>
        <begin position="195"/>
        <end position="218"/>
    </location>
</feature>
<dbReference type="GeneID" id="5889740"/>
<evidence type="ECO:0000256" key="1">
    <source>
        <dbReference type="SAM" id="Phobius"/>
    </source>
</evidence>
<feature type="transmembrane region" description="Helical" evidence="1">
    <location>
        <begin position="84"/>
        <end position="104"/>
    </location>
</feature>
<feature type="transmembrane region" description="Helical" evidence="1">
    <location>
        <begin position="153"/>
        <end position="174"/>
    </location>
</feature>
<evidence type="ECO:0000313" key="2">
    <source>
        <dbReference type="EMBL" id="EDQ90393.1"/>
    </source>
</evidence>
<organism evidence="2 3">
    <name type="scientific">Monosiga brevicollis</name>
    <name type="common">Choanoflagellate</name>
    <dbReference type="NCBI Taxonomy" id="81824"/>
    <lineage>
        <taxon>Eukaryota</taxon>
        <taxon>Choanoflagellata</taxon>
        <taxon>Craspedida</taxon>
        <taxon>Salpingoecidae</taxon>
        <taxon>Monosiga</taxon>
    </lineage>
</organism>
<feature type="transmembrane region" description="Helical" evidence="1">
    <location>
        <begin position="27"/>
        <end position="50"/>
    </location>
</feature>
<feature type="transmembrane region" description="Helical" evidence="1">
    <location>
        <begin position="238"/>
        <end position="258"/>
    </location>
</feature>
<feature type="transmembrane region" description="Helical" evidence="1">
    <location>
        <begin position="116"/>
        <end position="141"/>
    </location>
</feature>
<dbReference type="KEGG" id="mbr:MONBRDRAFT_24125"/>
<reference evidence="2 3" key="1">
    <citation type="journal article" date="2008" name="Nature">
        <title>The genome of the choanoflagellate Monosiga brevicollis and the origin of metazoans.</title>
        <authorList>
            <consortium name="JGI Sequencing"/>
            <person name="King N."/>
            <person name="Westbrook M.J."/>
            <person name="Young S.L."/>
            <person name="Kuo A."/>
            <person name="Abedin M."/>
            <person name="Chapman J."/>
            <person name="Fairclough S."/>
            <person name="Hellsten U."/>
            <person name="Isogai Y."/>
            <person name="Letunic I."/>
            <person name="Marr M."/>
            <person name="Pincus D."/>
            <person name="Putnam N."/>
            <person name="Rokas A."/>
            <person name="Wright K.J."/>
            <person name="Zuzow R."/>
            <person name="Dirks W."/>
            <person name="Good M."/>
            <person name="Goodstein D."/>
            <person name="Lemons D."/>
            <person name="Li W."/>
            <person name="Lyons J.B."/>
            <person name="Morris A."/>
            <person name="Nichols S."/>
            <person name="Richter D.J."/>
            <person name="Salamov A."/>
            <person name="Bork P."/>
            <person name="Lim W.A."/>
            <person name="Manning G."/>
            <person name="Miller W.T."/>
            <person name="McGinnis W."/>
            <person name="Shapiro H."/>
            <person name="Tjian R."/>
            <person name="Grigoriev I.V."/>
            <person name="Rokhsar D."/>
        </authorList>
    </citation>
    <scope>NUCLEOTIDE SEQUENCE [LARGE SCALE GENOMIC DNA]</scope>
    <source>
        <strain evidence="3">MX1 / ATCC 50154</strain>
    </source>
</reference>
<keyword evidence="1" id="KW-0472">Membrane</keyword>
<dbReference type="InParanoid" id="A9UVG3"/>
<keyword evidence="1" id="KW-0812">Transmembrane</keyword>
<dbReference type="RefSeq" id="XP_001744444.1">
    <property type="nucleotide sequence ID" value="XM_001744392.1"/>
</dbReference>
<evidence type="ECO:0000313" key="3">
    <source>
        <dbReference type="Proteomes" id="UP000001357"/>
    </source>
</evidence>
<dbReference type="AlphaFoldDB" id="A9UVG3"/>
<keyword evidence="1" id="KW-1133">Transmembrane helix</keyword>
<sequence>MGINQWLEATVWHACQAPDQKIECIEYGIIGAGSFLLACIAVVFIIAGIFGDPIRPLRILIFSLVLVECLLVGVRAVFYAHPALAIAQLLLDVQLNFLPIYTYLSYAVRSVGYRNVLAQLIGPAFLLQLVILGGLTVTTAVLNRASTQFCASAIYVTTVGLAVGFYIFCMAWTTSIHMQIRPRLLEVQRTSEGRLYAWCCVIGVSVMVQVGAGIYQANAFSCDFSTLSDSTAATAARLAMWVMQVVWPCTAAIIVTSLEATSSQQAALTRDGYMQLES</sequence>
<keyword evidence="3" id="KW-1185">Reference proteome</keyword>
<dbReference type="Proteomes" id="UP000001357">
    <property type="component" value="Unassembled WGS sequence"/>
</dbReference>
<protein>
    <submittedName>
        <fullName evidence="2">Uncharacterized protein</fullName>
    </submittedName>
</protein>
<gene>
    <name evidence="2" type="ORF">MONBRDRAFT_24125</name>
</gene>
<accession>A9UVG3</accession>
<feature type="transmembrane region" description="Helical" evidence="1">
    <location>
        <begin position="57"/>
        <end position="78"/>
    </location>
</feature>
<name>A9UVG3_MONBE</name>
<proteinExistence type="predicted"/>
<dbReference type="EMBL" id="CH991547">
    <property type="protein sequence ID" value="EDQ90393.1"/>
    <property type="molecule type" value="Genomic_DNA"/>
</dbReference>